<gene>
    <name evidence="9" type="ORF">Ciccas_002223</name>
</gene>
<keyword evidence="2" id="KW-0812">Transmembrane</keyword>
<dbReference type="SUPFAM" id="SSF56112">
    <property type="entry name" value="Protein kinase-like (PK-like)"/>
    <property type="match status" value="1"/>
</dbReference>
<dbReference type="EMBL" id="JBJKFK010000169">
    <property type="protein sequence ID" value="KAL3319113.1"/>
    <property type="molecule type" value="Genomic_DNA"/>
</dbReference>
<dbReference type="PROSITE" id="PS50011">
    <property type="entry name" value="PROTEIN_KINASE_DOM"/>
    <property type="match status" value="1"/>
</dbReference>
<dbReference type="GO" id="GO:0016020">
    <property type="term" value="C:membrane"/>
    <property type="evidence" value="ECO:0007669"/>
    <property type="project" value="UniProtKB-SubCell"/>
</dbReference>
<evidence type="ECO:0000256" key="7">
    <source>
        <dbReference type="ARBA" id="ARBA00023180"/>
    </source>
</evidence>
<name>A0ABD2QHS9_9PLAT</name>
<feature type="domain" description="Protein kinase" evidence="8">
    <location>
        <begin position="6"/>
        <end position="249"/>
    </location>
</feature>
<evidence type="ECO:0000256" key="5">
    <source>
        <dbReference type="ARBA" id="ARBA00023136"/>
    </source>
</evidence>
<accession>A0ABD2QHS9</accession>
<keyword evidence="4" id="KW-1133">Transmembrane helix</keyword>
<keyword evidence="5" id="KW-0472">Membrane</keyword>
<dbReference type="PRINTS" id="PR00109">
    <property type="entry name" value="TYRKINASE"/>
</dbReference>
<organism evidence="9 10">
    <name type="scientific">Cichlidogyrus casuarinus</name>
    <dbReference type="NCBI Taxonomy" id="1844966"/>
    <lineage>
        <taxon>Eukaryota</taxon>
        <taxon>Metazoa</taxon>
        <taxon>Spiralia</taxon>
        <taxon>Lophotrochozoa</taxon>
        <taxon>Platyhelminthes</taxon>
        <taxon>Monogenea</taxon>
        <taxon>Monopisthocotylea</taxon>
        <taxon>Dactylogyridea</taxon>
        <taxon>Ancyrocephalidae</taxon>
        <taxon>Cichlidogyrus</taxon>
    </lineage>
</organism>
<dbReference type="InterPro" id="IPR001245">
    <property type="entry name" value="Ser-Thr/Tyr_kinase_cat_dom"/>
</dbReference>
<keyword evidence="7" id="KW-0325">Glycoprotein</keyword>
<keyword evidence="10" id="KW-1185">Reference proteome</keyword>
<dbReference type="Pfam" id="PF07714">
    <property type="entry name" value="PK_Tyr_Ser-Thr"/>
    <property type="match status" value="1"/>
</dbReference>
<evidence type="ECO:0000313" key="9">
    <source>
        <dbReference type="EMBL" id="KAL3319113.1"/>
    </source>
</evidence>
<evidence type="ECO:0000256" key="2">
    <source>
        <dbReference type="ARBA" id="ARBA00022692"/>
    </source>
</evidence>
<comment type="subcellular location">
    <subcellularLocation>
        <location evidence="1">Membrane</location>
        <topology evidence="1">Single-pass membrane protein</topology>
    </subcellularLocation>
</comment>
<evidence type="ECO:0000256" key="1">
    <source>
        <dbReference type="ARBA" id="ARBA00004167"/>
    </source>
</evidence>
<dbReference type="PANTHER" id="PTHR24416:SF349">
    <property type="entry name" value="TYROSINE-PROTEIN KINASE RYK"/>
    <property type="match status" value="1"/>
</dbReference>
<reference evidence="9 10" key="1">
    <citation type="submission" date="2024-11" db="EMBL/GenBank/DDBJ databases">
        <title>Adaptive evolution of stress response genes in parasites aligns with host niche diversity.</title>
        <authorList>
            <person name="Hahn C."/>
            <person name="Resl P."/>
        </authorList>
    </citation>
    <scope>NUCLEOTIDE SEQUENCE [LARGE SCALE GENOMIC DNA]</scope>
    <source>
        <strain evidence="9">EGGRZ-B1_66</strain>
        <tissue evidence="9">Body</tissue>
    </source>
</reference>
<dbReference type="Proteomes" id="UP001626550">
    <property type="component" value="Unassembled WGS sequence"/>
</dbReference>
<comment type="caution">
    <text evidence="9">The sequence shown here is derived from an EMBL/GenBank/DDBJ whole genome shotgun (WGS) entry which is preliminary data.</text>
</comment>
<dbReference type="Gene3D" id="1.10.510.10">
    <property type="entry name" value="Transferase(Phosphotransferase) domain 1"/>
    <property type="match status" value="1"/>
</dbReference>
<evidence type="ECO:0000313" key="10">
    <source>
        <dbReference type="Proteomes" id="UP001626550"/>
    </source>
</evidence>
<dbReference type="InterPro" id="IPR008266">
    <property type="entry name" value="Tyr_kinase_AS"/>
</dbReference>
<evidence type="ECO:0000256" key="4">
    <source>
        <dbReference type="ARBA" id="ARBA00022989"/>
    </source>
</evidence>
<sequence>MDFTSLIDNFYPATGAFSAMLWASFQRDSLVADPVFVKRVTSAATKDQIRTFLGESCRFSIVGKHPNFACVAGFYFQDKLPHSIYRSLDWLGNLKLQLKEQRILACQRQCQLVLTTDRLVSIALDILNAVSYLHSKLGIIHGDIATRNCYLKTDLGACLSDCALSRDLFPEDYHCLGDNKNRPIKWMSVEGIIEHKLTASADIWSMGVVLWELITRAQQPFEDVDPFEIPVSLLHGVRLAKPLNCPDKL</sequence>
<dbReference type="PROSITE" id="PS00109">
    <property type="entry name" value="PROTEIN_KINASE_TYR"/>
    <property type="match status" value="1"/>
</dbReference>
<evidence type="ECO:0000256" key="3">
    <source>
        <dbReference type="ARBA" id="ARBA00022729"/>
    </source>
</evidence>
<keyword evidence="6" id="KW-0675">Receptor</keyword>
<protein>
    <recommendedName>
        <fullName evidence="8">Protein kinase domain-containing protein</fullName>
    </recommendedName>
</protein>
<dbReference type="InterPro" id="IPR050122">
    <property type="entry name" value="RTK"/>
</dbReference>
<evidence type="ECO:0000259" key="8">
    <source>
        <dbReference type="PROSITE" id="PS50011"/>
    </source>
</evidence>
<dbReference type="AlphaFoldDB" id="A0ABD2QHS9"/>
<proteinExistence type="predicted"/>
<evidence type="ECO:0000256" key="6">
    <source>
        <dbReference type="ARBA" id="ARBA00023170"/>
    </source>
</evidence>
<dbReference type="InterPro" id="IPR000719">
    <property type="entry name" value="Prot_kinase_dom"/>
</dbReference>
<keyword evidence="3" id="KW-0732">Signal</keyword>
<dbReference type="PANTHER" id="PTHR24416">
    <property type="entry name" value="TYROSINE-PROTEIN KINASE RECEPTOR"/>
    <property type="match status" value="1"/>
</dbReference>
<dbReference type="InterPro" id="IPR011009">
    <property type="entry name" value="Kinase-like_dom_sf"/>
</dbReference>